<dbReference type="OrthoDB" id="9795613at2"/>
<dbReference type="AlphaFoldDB" id="A0A2T8HQH9"/>
<dbReference type="PROSITE" id="PS00166">
    <property type="entry name" value="ENOYL_COA_HYDRATASE"/>
    <property type="match status" value="1"/>
</dbReference>
<evidence type="ECO:0000313" key="3">
    <source>
        <dbReference type="EMBL" id="PVH27665.1"/>
    </source>
</evidence>
<dbReference type="InterPro" id="IPR001753">
    <property type="entry name" value="Enoyl-CoA_hydra/iso"/>
</dbReference>
<dbReference type="InterPro" id="IPR014748">
    <property type="entry name" value="Enoyl-CoA_hydra_C"/>
</dbReference>
<evidence type="ECO:0000256" key="2">
    <source>
        <dbReference type="RuleBase" id="RU003707"/>
    </source>
</evidence>
<dbReference type="InterPro" id="IPR018376">
    <property type="entry name" value="Enoyl-CoA_hyd/isom_CS"/>
</dbReference>
<evidence type="ECO:0000256" key="1">
    <source>
        <dbReference type="ARBA" id="ARBA00005254"/>
    </source>
</evidence>
<dbReference type="PANTHER" id="PTHR42964">
    <property type="entry name" value="ENOYL-COA HYDRATASE"/>
    <property type="match status" value="1"/>
</dbReference>
<comment type="caution">
    <text evidence="3">The sequence shown here is derived from an EMBL/GenBank/DDBJ whole genome shotgun (WGS) entry which is preliminary data.</text>
</comment>
<comment type="similarity">
    <text evidence="1 2">Belongs to the enoyl-CoA hydratase/isomerase family.</text>
</comment>
<dbReference type="GO" id="GO:0008300">
    <property type="term" value="P:isoprenoid catabolic process"/>
    <property type="evidence" value="ECO:0007669"/>
    <property type="project" value="TreeGrafter"/>
</dbReference>
<protein>
    <submittedName>
        <fullName evidence="3">Crotonase/enoyl-CoA hydratase family protein</fullName>
    </submittedName>
</protein>
<dbReference type="Gene3D" id="3.90.226.10">
    <property type="entry name" value="2-enoyl-CoA Hydratase, Chain A, domain 1"/>
    <property type="match status" value="1"/>
</dbReference>
<evidence type="ECO:0000313" key="4">
    <source>
        <dbReference type="Proteomes" id="UP000245911"/>
    </source>
</evidence>
<dbReference type="Pfam" id="PF00378">
    <property type="entry name" value="ECH_1"/>
    <property type="match status" value="1"/>
</dbReference>
<keyword evidence="4" id="KW-1185">Reference proteome</keyword>
<dbReference type="Proteomes" id="UP000245911">
    <property type="component" value="Unassembled WGS sequence"/>
</dbReference>
<dbReference type="CDD" id="cd06558">
    <property type="entry name" value="crotonase-like"/>
    <property type="match status" value="1"/>
</dbReference>
<gene>
    <name evidence="3" type="ORF">DDE20_16270</name>
</gene>
<dbReference type="InterPro" id="IPR051683">
    <property type="entry name" value="Enoyl-CoA_Hydratase/Isomerase"/>
</dbReference>
<dbReference type="EMBL" id="QDKM01000010">
    <property type="protein sequence ID" value="PVH27665.1"/>
    <property type="molecule type" value="Genomic_DNA"/>
</dbReference>
<dbReference type="SUPFAM" id="SSF52096">
    <property type="entry name" value="ClpP/crotonase"/>
    <property type="match status" value="1"/>
</dbReference>
<organism evidence="3 4">
    <name type="scientific">Pararhodobacter oceanensis</name>
    <dbReference type="NCBI Taxonomy" id="2172121"/>
    <lineage>
        <taxon>Bacteria</taxon>
        <taxon>Pseudomonadati</taxon>
        <taxon>Pseudomonadota</taxon>
        <taxon>Alphaproteobacteria</taxon>
        <taxon>Rhodobacterales</taxon>
        <taxon>Paracoccaceae</taxon>
        <taxon>Pararhodobacter</taxon>
    </lineage>
</organism>
<sequence length="261" mass="27078">MSWETIKLELDARGVATLTLHRPDKHNSMSALMIEELTRAAAQLDSDDAVRVVVLTGEGASFCAGGDLGWMQEQMKADSATRAAQAGQLAGMLGALNSLSKPLIGRIQGQAFGGGIGLISVCDVAIGVEGAKFGLTETRLGLIPATIGPYVLARMGEAMARRVFMSARLFGAEEAVTLGLLAKAVAPDALDAAVEGEVKPYLSCAPGAVASAKALALQLGGGIGADDVAQSIKALVARWESPEAAEGISAFFDKRKPDWLR</sequence>
<dbReference type="RefSeq" id="WP_116559583.1">
    <property type="nucleotide sequence ID" value="NZ_QDKM01000010.1"/>
</dbReference>
<dbReference type="GO" id="GO:0003824">
    <property type="term" value="F:catalytic activity"/>
    <property type="evidence" value="ECO:0007669"/>
    <property type="project" value="InterPro"/>
</dbReference>
<reference evidence="3 4" key="1">
    <citation type="submission" date="2018-04" db="EMBL/GenBank/DDBJ databases">
        <title>Pararhodobacter oceanense sp. nov., isolated from marine intertidal sediment.</title>
        <authorList>
            <person name="Wang X.-L."/>
            <person name="Du Z.-J."/>
        </authorList>
    </citation>
    <scope>NUCLEOTIDE SEQUENCE [LARGE SCALE GENOMIC DNA]</scope>
    <source>
        <strain evidence="3 4">AM505</strain>
    </source>
</reference>
<dbReference type="PANTHER" id="PTHR42964:SF1">
    <property type="entry name" value="POLYKETIDE BIOSYNTHESIS ENOYL-COA HYDRATASE PKSH-RELATED"/>
    <property type="match status" value="1"/>
</dbReference>
<proteinExistence type="inferred from homology"/>
<dbReference type="Gene3D" id="1.10.12.10">
    <property type="entry name" value="Lyase 2-enoyl-coa Hydratase, Chain A, domain 2"/>
    <property type="match status" value="1"/>
</dbReference>
<accession>A0A2T8HQH9</accession>
<dbReference type="NCBIfam" id="NF005675">
    <property type="entry name" value="PRK07468.1"/>
    <property type="match status" value="1"/>
</dbReference>
<name>A0A2T8HQH9_9RHOB</name>
<dbReference type="InterPro" id="IPR029045">
    <property type="entry name" value="ClpP/crotonase-like_dom_sf"/>
</dbReference>